<reference evidence="2" key="1">
    <citation type="submission" date="2023-03" db="EMBL/GenBank/DDBJ databases">
        <title>Complete genome of Cladonia borealis.</title>
        <authorList>
            <person name="Park H."/>
        </authorList>
    </citation>
    <scope>NUCLEOTIDE SEQUENCE</scope>
    <source>
        <strain evidence="2">ANT050790</strain>
    </source>
</reference>
<name>A0AA39V6L0_9LECA</name>
<organism evidence="2 3">
    <name type="scientific">Cladonia borealis</name>
    <dbReference type="NCBI Taxonomy" id="184061"/>
    <lineage>
        <taxon>Eukaryota</taxon>
        <taxon>Fungi</taxon>
        <taxon>Dikarya</taxon>
        <taxon>Ascomycota</taxon>
        <taxon>Pezizomycotina</taxon>
        <taxon>Lecanoromycetes</taxon>
        <taxon>OSLEUM clade</taxon>
        <taxon>Lecanoromycetidae</taxon>
        <taxon>Lecanorales</taxon>
        <taxon>Lecanorineae</taxon>
        <taxon>Cladoniaceae</taxon>
        <taxon>Cladonia</taxon>
    </lineage>
</organism>
<dbReference type="AlphaFoldDB" id="A0AA39V6L0"/>
<dbReference type="Pfam" id="PF04681">
    <property type="entry name" value="Bys1"/>
    <property type="match status" value="1"/>
</dbReference>
<proteinExistence type="predicted"/>
<comment type="caution">
    <text evidence="2">The sequence shown here is derived from an EMBL/GenBank/DDBJ whole genome shotgun (WGS) entry which is preliminary data.</text>
</comment>
<evidence type="ECO:0000313" key="2">
    <source>
        <dbReference type="EMBL" id="KAK0508305.1"/>
    </source>
</evidence>
<feature type="region of interest" description="Disordered" evidence="1">
    <location>
        <begin position="180"/>
        <end position="266"/>
    </location>
</feature>
<gene>
    <name evidence="2" type="ORF">JMJ35_009389</name>
</gene>
<keyword evidence="3" id="KW-1185">Reference proteome</keyword>
<evidence type="ECO:0000313" key="3">
    <source>
        <dbReference type="Proteomes" id="UP001166286"/>
    </source>
</evidence>
<feature type="compositionally biased region" description="Gly residues" evidence="1">
    <location>
        <begin position="186"/>
        <end position="196"/>
    </location>
</feature>
<feature type="region of interest" description="Disordered" evidence="1">
    <location>
        <begin position="285"/>
        <end position="309"/>
    </location>
</feature>
<dbReference type="PANTHER" id="PTHR36195:SF4">
    <property type="entry name" value="DOMAIN PROTEIN, PUTATIVE (AFU_ORTHOLOGUE AFUA_5G01990)-RELATED"/>
    <property type="match status" value="1"/>
</dbReference>
<dbReference type="Proteomes" id="UP001166286">
    <property type="component" value="Unassembled WGS sequence"/>
</dbReference>
<feature type="compositionally biased region" description="Low complexity" evidence="1">
    <location>
        <begin position="197"/>
        <end position="227"/>
    </location>
</feature>
<protein>
    <submittedName>
        <fullName evidence="2">Uncharacterized protein</fullName>
    </submittedName>
</protein>
<feature type="compositionally biased region" description="Pro residues" evidence="1">
    <location>
        <begin position="246"/>
        <end position="256"/>
    </location>
</feature>
<evidence type="ECO:0000256" key="1">
    <source>
        <dbReference type="SAM" id="MobiDB-lite"/>
    </source>
</evidence>
<dbReference type="SUPFAM" id="SSF49870">
    <property type="entry name" value="Osmotin, thaumatin-like protein"/>
    <property type="match status" value="1"/>
</dbReference>
<sequence>MHYSKIALAATPVFAAYVNAEYGNAIVKNSCGNAAYFWSCGDSEGPLVVIAPGSSHSEAYYTKSGGGGPSLKIASSYASGPKLGHAPASIFDLPQPNITQFEYTVGSPGPPANMVWYDISNINGYPFVNGGLKMTSSDGSVNVACPAGVQYCQSAYNAPHDDHATGSAHQSNDLILELCSDTPGAMAGGGDGGSSSGGDTSAPESSSAAPTPAPSSTPAKSSASPDSGAPQEKVAVQAPASTPSTTPAPPAPPAPSPAQAKEEDVVVYVTTTAPPEIVTVHAMAPKEKRHDHVHQHAHPKINKKRHGNM</sequence>
<dbReference type="InterPro" id="IPR006771">
    <property type="entry name" value="CetA-like"/>
</dbReference>
<feature type="compositionally biased region" description="Basic residues" evidence="1">
    <location>
        <begin position="291"/>
        <end position="309"/>
    </location>
</feature>
<accession>A0AA39V6L0</accession>
<dbReference type="EMBL" id="JAFEKC020000021">
    <property type="protein sequence ID" value="KAK0508305.1"/>
    <property type="molecule type" value="Genomic_DNA"/>
</dbReference>
<dbReference type="InterPro" id="IPR037176">
    <property type="entry name" value="Osmotin/thaumatin-like_sf"/>
</dbReference>
<dbReference type="PANTHER" id="PTHR36195">
    <property type="entry name" value="DOMAIN PROTEIN, PUTATIVE (AFU_ORTHOLOGUE AFUA_5G01990)-RELATED-RELATED"/>
    <property type="match status" value="1"/>
</dbReference>